<gene>
    <name evidence="1" type="ORF">NB646_05810</name>
</gene>
<proteinExistence type="predicted"/>
<accession>A0A9E9NSM2</accession>
<dbReference type="RefSeq" id="WP_269315484.1">
    <property type="nucleotide sequence ID" value="NZ_CP098251.1"/>
</dbReference>
<dbReference type="AlphaFoldDB" id="A0A9E9NSM2"/>
<organism evidence="1">
    <name type="scientific">Oxalobacter aliiformigenes</name>
    <dbReference type="NCBI Taxonomy" id="2946593"/>
    <lineage>
        <taxon>Bacteria</taxon>
        <taxon>Pseudomonadati</taxon>
        <taxon>Pseudomonadota</taxon>
        <taxon>Betaproteobacteria</taxon>
        <taxon>Burkholderiales</taxon>
        <taxon>Oxalobacteraceae</taxon>
        <taxon>Oxalobacter</taxon>
    </lineage>
</organism>
<evidence type="ECO:0000313" key="1">
    <source>
        <dbReference type="EMBL" id="WAV90389.1"/>
    </source>
</evidence>
<protein>
    <submittedName>
        <fullName evidence="1">Uncharacterized protein</fullName>
    </submittedName>
</protein>
<reference evidence="1" key="1">
    <citation type="journal article" date="2022" name="Front. Microbiol.">
        <title>New perspectives on an old grouping: The genomic and phenotypic variability of Oxalobacter formigenes and the implications for calcium oxalate stone prevention.</title>
        <authorList>
            <person name="Chmiel J.A."/>
            <person name="Carr C."/>
            <person name="Stuivenberg G.A."/>
            <person name="Venema R."/>
            <person name="Chanyi R.M."/>
            <person name="Al K.F."/>
            <person name="Giguere D."/>
            <person name="Say H."/>
            <person name="Akouris P.P."/>
            <person name="Dominguez Romero S.A."/>
            <person name="Kwong A."/>
            <person name="Tai V."/>
            <person name="Koval S.F."/>
            <person name="Razvi H."/>
            <person name="Bjazevic J."/>
            <person name="Burton J.P."/>
        </authorList>
    </citation>
    <scope>NUCLEOTIDE SEQUENCE</scope>
    <source>
        <strain evidence="1">OxK</strain>
    </source>
</reference>
<dbReference type="Proteomes" id="UP001164819">
    <property type="component" value="Chromosome"/>
</dbReference>
<sequence length="239" mass="25420">MWGAIAALVASAALQQINSSMAVSRQNQATRDALKRQRDYQMRAEKIVMDNADDYRQDTREQNQNKIAEEMTGNYYRPVETAQTAHAEAATTQGNVSSDYRQAKTVSDANQLNTARELAGLLGRQNSAYRLRQNEAIKMADNASEISRINNFANGMYNVDRLAIQEAGQANPFLQLGSSILGMYGTSALGSAAAEATGSVTGTSAGAALTGKSGMGLLDSGFANTLKNGAKYTGGVAFG</sequence>
<name>A0A9E9NSM2_9BURK</name>
<dbReference type="EMBL" id="CP098251">
    <property type="protein sequence ID" value="WAV90389.1"/>
    <property type="molecule type" value="Genomic_DNA"/>
</dbReference>